<dbReference type="InterPro" id="IPR036093">
    <property type="entry name" value="NAC_dom_sf"/>
</dbReference>
<dbReference type="PANTHER" id="PTHR31989">
    <property type="entry name" value="NAC DOMAIN-CONTAINING PROTEIN 82-RELATED"/>
    <property type="match status" value="1"/>
</dbReference>
<evidence type="ECO:0000256" key="6">
    <source>
        <dbReference type="SAM" id="MobiDB-lite"/>
    </source>
</evidence>
<dbReference type="GO" id="GO:0003677">
    <property type="term" value="F:DNA binding"/>
    <property type="evidence" value="ECO:0007669"/>
    <property type="project" value="UniProtKB-KW"/>
</dbReference>
<proteinExistence type="evidence at transcript level"/>
<sequence length="507" mass="56967">MVIELPPNLPVGVRFHPTDQELITHYLRPKILGHHFDDAIAEIDFCNWEPWELPHKSKIKSKDSMWWFMCRLEYKHPNSRRSKRKTKTGFWKITGQERTIKDQDSKACIGKKKTLTFHSGPTPGKRTNWVMQEYYLHPEIVPPQQGAPFVICRLKKKTDEKVDTPDGDRGEPSGEIISDLETSGPNAEIQQLHDQTEANHKSDLPYGGLDLTDDDINWILSNDYAERNELQVVNSESEECSDEFVNGLLADPDEINYNETTSNLFNDSSLPASLKRLYFMDAPNGSDTDAEGVSARYVQTLESSSPFDLPTSSKRVRQMRMVKAPSQPLRTSAASEHFGQENVVSVSNPLYKEEASSSNISRPAEIFSMISIKQPAEPPKHVNVRGGGRQKRIQIQKNSPSTATSSNKGKEASNHVVTTADLPRKDKLIGETRNGGKEVERSIVEKRFESAGCESSASKWKTVFTFAETSSVSGCDSRPRSVYWLNAITGAALFGIFVRELIVFGSW</sequence>
<dbReference type="GO" id="GO:0005634">
    <property type="term" value="C:nucleus"/>
    <property type="evidence" value="ECO:0007669"/>
    <property type="project" value="UniProtKB-SubCell"/>
</dbReference>
<evidence type="ECO:0000256" key="4">
    <source>
        <dbReference type="ARBA" id="ARBA00023163"/>
    </source>
</evidence>
<evidence type="ECO:0000256" key="3">
    <source>
        <dbReference type="ARBA" id="ARBA00023125"/>
    </source>
</evidence>
<dbReference type="Gene3D" id="2.170.150.80">
    <property type="entry name" value="NAC domain"/>
    <property type="match status" value="1"/>
</dbReference>
<keyword evidence="3" id="KW-0238">DNA-binding</keyword>
<gene>
    <name evidence="8" type="primary">NAC29</name>
</gene>
<comment type="subcellular location">
    <subcellularLocation>
        <location evidence="1">Nucleus</location>
    </subcellularLocation>
</comment>
<protein>
    <submittedName>
        <fullName evidence="8">NAC domain-containing protein</fullName>
    </submittedName>
</protein>
<dbReference type="AlphaFoldDB" id="A0A060A146"/>
<evidence type="ECO:0000313" key="8">
    <source>
        <dbReference type="EMBL" id="AIA57533.1"/>
    </source>
</evidence>
<feature type="compositionally biased region" description="Basic and acidic residues" evidence="6">
    <location>
        <begin position="160"/>
        <end position="172"/>
    </location>
</feature>
<dbReference type="GO" id="GO:0006355">
    <property type="term" value="P:regulation of DNA-templated transcription"/>
    <property type="evidence" value="ECO:0007669"/>
    <property type="project" value="InterPro"/>
</dbReference>
<evidence type="ECO:0000259" key="7">
    <source>
        <dbReference type="PROSITE" id="PS51005"/>
    </source>
</evidence>
<dbReference type="EMBL" id="KF874853">
    <property type="protein sequence ID" value="AIA57533.1"/>
    <property type="molecule type" value="mRNA"/>
</dbReference>
<feature type="region of interest" description="Disordered" evidence="6">
    <location>
        <begin position="160"/>
        <end position="182"/>
    </location>
</feature>
<keyword evidence="5" id="KW-0539">Nucleus</keyword>
<feature type="domain" description="NAC" evidence="7">
    <location>
        <begin position="9"/>
        <end position="157"/>
    </location>
</feature>
<dbReference type="Pfam" id="PF02365">
    <property type="entry name" value="NAM"/>
    <property type="match status" value="1"/>
</dbReference>
<dbReference type="PROSITE" id="PS51005">
    <property type="entry name" value="NAC"/>
    <property type="match status" value="1"/>
</dbReference>
<reference evidence="8" key="1">
    <citation type="submission" date="2013-11" db="EMBL/GenBank/DDBJ databases">
        <title>Identification, phylogenetic and expression analysis for 32 NAC transcription factors in ramie (Boehmeria nivea L. Gaud).</title>
        <authorList>
            <person name="Liu T."/>
        </authorList>
    </citation>
    <scope>NUCLEOTIDE SEQUENCE</scope>
</reference>
<feature type="region of interest" description="Disordered" evidence="6">
    <location>
        <begin position="377"/>
        <end position="436"/>
    </location>
</feature>
<evidence type="ECO:0000256" key="5">
    <source>
        <dbReference type="ARBA" id="ARBA00023242"/>
    </source>
</evidence>
<dbReference type="InterPro" id="IPR003441">
    <property type="entry name" value="NAC-dom"/>
</dbReference>
<evidence type="ECO:0000256" key="1">
    <source>
        <dbReference type="ARBA" id="ARBA00004123"/>
    </source>
</evidence>
<name>A0A060A146_BOENI</name>
<feature type="compositionally biased region" description="Polar residues" evidence="6">
    <location>
        <begin position="395"/>
        <end position="407"/>
    </location>
</feature>
<evidence type="ECO:0000256" key="2">
    <source>
        <dbReference type="ARBA" id="ARBA00023015"/>
    </source>
</evidence>
<organism evidence="8">
    <name type="scientific">Boehmeria nivea</name>
    <name type="common">Chinese grass</name>
    <name type="synonym">Urtica nivea</name>
    <dbReference type="NCBI Taxonomy" id="83906"/>
    <lineage>
        <taxon>Eukaryota</taxon>
        <taxon>Viridiplantae</taxon>
        <taxon>Streptophyta</taxon>
        <taxon>Embryophyta</taxon>
        <taxon>Tracheophyta</taxon>
        <taxon>Spermatophyta</taxon>
        <taxon>Magnoliopsida</taxon>
        <taxon>eudicotyledons</taxon>
        <taxon>Gunneridae</taxon>
        <taxon>Pentapetalae</taxon>
        <taxon>rosids</taxon>
        <taxon>fabids</taxon>
        <taxon>Rosales</taxon>
        <taxon>Urticaceae</taxon>
        <taxon>Boehmeria</taxon>
    </lineage>
</organism>
<feature type="compositionally biased region" description="Basic and acidic residues" evidence="6">
    <location>
        <begin position="422"/>
        <end position="436"/>
    </location>
</feature>
<keyword evidence="2" id="KW-0805">Transcription regulation</keyword>
<accession>A0A060A146</accession>
<keyword evidence="4" id="KW-0804">Transcription</keyword>
<dbReference type="SUPFAM" id="SSF101941">
    <property type="entry name" value="NAC domain"/>
    <property type="match status" value="1"/>
</dbReference>